<evidence type="ECO:0000256" key="1">
    <source>
        <dbReference type="ARBA" id="ARBA00004123"/>
    </source>
</evidence>
<dbReference type="GO" id="GO:0006298">
    <property type="term" value="P:mismatch repair"/>
    <property type="evidence" value="ECO:0007669"/>
    <property type="project" value="InterPro"/>
</dbReference>
<dbReference type="Gene3D" id="3.30.230.10">
    <property type="match status" value="1"/>
</dbReference>
<dbReference type="AlphaFoldDB" id="W9XEM7"/>
<evidence type="ECO:0000256" key="3">
    <source>
        <dbReference type="ARBA" id="ARBA00022763"/>
    </source>
</evidence>
<dbReference type="InterPro" id="IPR038973">
    <property type="entry name" value="MutL/Mlh/Pms-like"/>
</dbReference>
<dbReference type="InterPro" id="IPR014762">
    <property type="entry name" value="DNA_mismatch_repair_CS"/>
</dbReference>
<dbReference type="SUPFAM" id="SSF54211">
    <property type="entry name" value="Ribosomal protein S5 domain 2-like"/>
    <property type="match status" value="1"/>
</dbReference>
<dbReference type="PROSITE" id="PS00058">
    <property type="entry name" value="DNA_MISMATCH_REPAIR_1"/>
    <property type="match status" value="1"/>
</dbReference>
<reference evidence="8 9" key="1">
    <citation type="submission" date="2013-03" db="EMBL/GenBank/DDBJ databases">
        <title>The Genome Sequence of Cladophialophora psammophila CBS 110553.</title>
        <authorList>
            <consortium name="The Broad Institute Genomics Platform"/>
            <person name="Cuomo C."/>
            <person name="de Hoog S."/>
            <person name="Gorbushina A."/>
            <person name="Walker B."/>
            <person name="Young S.K."/>
            <person name="Zeng Q."/>
            <person name="Gargeya S."/>
            <person name="Fitzgerald M."/>
            <person name="Haas B."/>
            <person name="Abouelleil A."/>
            <person name="Allen A.W."/>
            <person name="Alvarado L."/>
            <person name="Arachchi H.M."/>
            <person name="Berlin A.M."/>
            <person name="Chapman S.B."/>
            <person name="Gainer-Dewar J."/>
            <person name="Goldberg J."/>
            <person name="Griggs A."/>
            <person name="Gujja S."/>
            <person name="Hansen M."/>
            <person name="Howarth C."/>
            <person name="Imamovic A."/>
            <person name="Ireland A."/>
            <person name="Larimer J."/>
            <person name="McCowan C."/>
            <person name="Murphy C."/>
            <person name="Pearson M."/>
            <person name="Poon T.W."/>
            <person name="Priest M."/>
            <person name="Roberts A."/>
            <person name="Saif S."/>
            <person name="Shea T."/>
            <person name="Sisk P."/>
            <person name="Sykes S."/>
            <person name="Wortman J."/>
            <person name="Nusbaum C."/>
            <person name="Birren B."/>
        </authorList>
    </citation>
    <scope>NUCLEOTIDE SEQUENCE [LARGE SCALE GENOMIC DNA]</scope>
    <source>
        <strain evidence="8 9">CBS 110553</strain>
    </source>
</reference>
<feature type="domain" description="DNA mismatch repair protein S5" evidence="7">
    <location>
        <begin position="244"/>
        <end position="363"/>
    </location>
</feature>
<proteinExistence type="inferred from homology"/>
<dbReference type="Pfam" id="PF16413">
    <property type="entry name" value="Mlh1_C"/>
    <property type="match status" value="1"/>
</dbReference>
<evidence type="ECO:0000256" key="4">
    <source>
        <dbReference type="ARBA" id="ARBA00023204"/>
    </source>
</evidence>
<dbReference type="InterPro" id="IPR002099">
    <property type="entry name" value="MutL/Mlh/PMS"/>
</dbReference>
<name>W9XEM7_9EURO</name>
<comment type="caution">
    <text evidence="8">The sequence shown here is derived from an EMBL/GenBank/DDBJ whole genome shotgun (WGS) entry which is preliminary data.</text>
</comment>
<feature type="compositionally biased region" description="Polar residues" evidence="6">
    <location>
        <begin position="685"/>
        <end position="697"/>
    </location>
</feature>
<feature type="region of interest" description="Disordered" evidence="6">
    <location>
        <begin position="376"/>
        <end position="420"/>
    </location>
</feature>
<dbReference type="EMBL" id="AMGX01000002">
    <property type="protein sequence ID" value="EXJ75376.1"/>
    <property type="molecule type" value="Genomic_DNA"/>
</dbReference>
<organism evidence="8 9">
    <name type="scientific">Cladophialophora psammophila CBS 110553</name>
    <dbReference type="NCBI Taxonomy" id="1182543"/>
    <lineage>
        <taxon>Eukaryota</taxon>
        <taxon>Fungi</taxon>
        <taxon>Dikarya</taxon>
        <taxon>Ascomycota</taxon>
        <taxon>Pezizomycotina</taxon>
        <taxon>Eurotiomycetes</taxon>
        <taxon>Chaetothyriomycetidae</taxon>
        <taxon>Chaetothyriales</taxon>
        <taxon>Herpotrichiellaceae</taxon>
        <taxon>Cladophialophora</taxon>
    </lineage>
</organism>
<dbReference type="Pfam" id="PF01119">
    <property type="entry name" value="DNA_mis_repair"/>
    <property type="match status" value="1"/>
</dbReference>
<evidence type="ECO:0000256" key="6">
    <source>
        <dbReference type="SAM" id="MobiDB-lite"/>
    </source>
</evidence>
<gene>
    <name evidence="8" type="ORF">A1O5_02072</name>
</gene>
<dbReference type="SUPFAM" id="SSF55874">
    <property type="entry name" value="ATPase domain of HSP90 chaperone/DNA topoisomerase II/histidine kinase"/>
    <property type="match status" value="1"/>
</dbReference>
<dbReference type="FunFam" id="3.30.230.10:FF:000014">
    <property type="entry name" value="DNA mismatch repair protein Mlh1"/>
    <property type="match status" value="1"/>
</dbReference>
<dbReference type="GO" id="GO:0030983">
    <property type="term" value="F:mismatched DNA binding"/>
    <property type="evidence" value="ECO:0007669"/>
    <property type="project" value="InterPro"/>
</dbReference>
<feature type="region of interest" description="Disordered" evidence="6">
    <location>
        <begin position="434"/>
        <end position="453"/>
    </location>
</feature>
<dbReference type="NCBIfam" id="TIGR00585">
    <property type="entry name" value="mutl"/>
    <property type="match status" value="1"/>
</dbReference>
<dbReference type="GO" id="GO:0016887">
    <property type="term" value="F:ATP hydrolysis activity"/>
    <property type="evidence" value="ECO:0007669"/>
    <property type="project" value="InterPro"/>
</dbReference>
<feature type="region of interest" description="Disordered" evidence="6">
    <location>
        <begin position="685"/>
        <end position="718"/>
    </location>
</feature>
<keyword evidence="4" id="KW-0234">DNA repair</keyword>
<evidence type="ECO:0000256" key="5">
    <source>
        <dbReference type="ARBA" id="ARBA00023242"/>
    </source>
</evidence>
<dbReference type="Pfam" id="PF13589">
    <property type="entry name" value="HATPase_c_3"/>
    <property type="match status" value="1"/>
</dbReference>
<dbReference type="GO" id="GO:0032389">
    <property type="term" value="C:MutLalpha complex"/>
    <property type="evidence" value="ECO:0007669"/>
    <property type="project" value="TreeGrafter"/>
</dbReference>
<evidence type="ECO:0000256" key="2">
    <source>
        <dbReference type="ARBA" id="ARBA00006082"/>
    </source>
</evidence>
<dbReference type="CDD" id="cd03483">
    <property type="entry name" value="MutL_Trans_MLH1"/>
    <property type="match status" value="1"/>
</dbReference>
<comment type="subcellular location">
    <subcellularLocation>
        <location evidence="1">Nucleus</location>
    </subcellularLocation>
</comment>
<dbReference type="OrthoDB" id="10263226at2759"/>
<dbReference type="STRING" id="1182543.W9XEM7"/>
<protein>
    <submittedName>
        <fullName evidence="8">DNA mismatch repair protein MLH1</fullName>
    </submittedName>
</protein>
<dbReference type="InterPro" id="IPR036890">
    <property type="entry name" value="HATPase_C_sf"/>
</dbReference>
<keyword evidence="9" id="KW-1185">Reference proteome</keyword>
<keyword evidence="5" id="KW-0539">Nucleus</keyword>
<evidence type="ECO:0000313" key="8">
    <source>
        <dbReference type="EMBL" id="EXJ75376.1"/>
    </source>
</evidence>
<feature type="region of interest" description="Disordered" evidence="6">
    <location>
        <begin position="1"/>
        <end position="23"/>
    </location>
</feature>
<dbReference type="InterPro" id="IPR014721">
    <property type="entry name" value="Ribsml_uS5_D2-typ_fold_subgr"/>
</dbReference>
<sequence>MTEPMDVDAAPPRGIKRTAEEAGLPPEAPRRIKAYVVNKIAAGEIIVAPVNALKELLENSIDAGSTSIEILVKDGGLKLLQITDNGHGIEKDDLPILCERFTTSKLKSFEDLMSIGTYGFRGEALASISHIAHLKVTTRTANSSCAWQAHYQDGKLTGPKPGQSLNPKPCAGRPGTQITVEDLFYNMPNRRRAFRSPSEEYAKVLDVITRYAVHREGVAFSVKKHGETGIGFSVAAAATKIDRLKQAHGAGVAKEIMPFGTEDSRWGFKASGYATNANYSSKRTMLLLFINNRSVESSTVKKAIEQTYQLFLPKGGHPFVYLSLDIDPARVDVNVHPTKREVHFLNEDEIIELVCANIRESLAKVDTSRTFKTQTLLPGVTPMTPVNPRTLAGDHISAADDSTARKSSTSKKPYENNLVRTDSKMRKITSMLPRSLTTSTSQDEPVTTDGIGYTTTDREQCQIRLTSVKNLRAEVRDAIHNGLTEVFASLTYVGIVDSNRRLAAIQSGVKLYLVDYGMTSSEFFYQIGLTDFGNFGLVQFEPAPSLKELLDIAAEHQISTDPTCAGLDKGQVVDKVYGQLMKSKAMLAEYFSLNISDDGHLQSIPLLLKGYIPCMAKLPTFLLRLGPFVNWKEEEGCFRTFLRELASFYVPEILPAPKSKQHTFKDQDKEMQETQADGLDQLETQEGGNEAGTQHASASAPRDQQGNNSDNNNQDDLDEATEKRRTELEHALEHVLFPAFRSRIIATQGMLKGVVEVANLKGLYRVFERC</sequence>
<dbReference type="Proteomes" id="UP000019471">
    <property type="component" value="Unassembled WGS sequence"/>
</dbReference>
<evidence type="ECO:0000259" key="7">
    <source>
        <dbReference type="SMART" id="SM01340"/>
    </source>
</evidence>
<dbReference type="GO" id="GO:0005524">
    <property type="term" value="F:ATP binding"/>
    <property type="evidence" value="ECO:0007669"/>
    <property type="project" value="InterPro"/>
</dbReference>
<dbReference type="GO" id="GO:0140664">
    <property type="term" value="F:ATP-dependent DNA damage sensor activity"/>
    <property type="evidence" value="ECO:0007669"/>
    <property type="project" value="InterPro"/>
</dbReference>
<dbReference type="FunFam" id="3.30.565.10:FF:000033">
    <property type="entry name" value="DNA mismatch repair protein Mlh1"/>
    <property type="match status" value="1"/>
</dbReference>
<accession>W9XEM7</accession>
<comment type="similarity">
    <text evidence="2">Belongs to the DNA mismatch repair MutL/HexB family.</text>
</comment>
<dbReference type="HOGENOM" id="CLU_004131_2_0_1"/>
<dbReference type="eggNOG" id="KOG1979">
    <property type="taxonomic scope" value="Eukaryota"/>
</dbReference>
<dbReference type="InterPro" id="IPR013507">
    <property type="entry name" value="DNA_mismatch_S5_2-like"/>
</dbReference>
<dbReference type="CDD" id="cd16926">
    <property type="entry name" value="HATPase_MutL-MLH-PMS-like"/>
    <property type="match status" value="1"/>
</dbReference>
<dbReference type="PANTHER" id="PTHR10073:SF12">
    <property type="entry name" value="DNA MISMATCH REPAIR PROTEIN MLH1"/>
    <property type="match status" value="1"/>
</dbReference>
<feature type="compositionally biased region" description="Low complexity" evidence="6">
    <location>
        <begin position="703"/>
        <end position="712"/>
    </location>
</feature>
<feature type="compositionally biased region" description="Polar residues" evidence="6">
    <location>
        <begin position="435"/>
        <end position="445"/>
    </location>
</feature>
<dbReference type="SMART" id="SM01340">
    <property type="entry name" value="DNA_mis_repair"/>
    <property type="match status" value="1"/>
</dbReference>
<keyword evidence="3" id="KW-0227">DNA damage</keyword>
<dbReference type="InterPro" id="IPR020568">
    <property type="entry name" value="Ribosomal_Su5_D2-typ_SF"/>
</dbReference>
<dbReference type="Gene3D" id="3.30.565.10">
    <property type="entry name" value="Histidine kinase-like ATPase, C-terminal domain"/>
    <property type="match status" value="1"/>
</dbReference>
<dbReference type="GO" id="GO:0061982">
    <property type="term" value="P:meiosis I cell cycle process"/>
    <property type="evidence" value="ECO:0007669"/>
    <property type="project" value="UniProtKB-ARBA"/>
</dbReference>
<dbReference type="GeneID" id="19186805"/>
<dbReference type="RefSeq" id="XP_007740878.1">
    <property type="nucleotide sequence ID" value="XM_007742688.1"/>
</dbReference>
<dbReference type="PANTHER" id="PTHR10073">
    <property type="entry name" value="DNA MISMATCH REPAIR PROTEIN MLH, PMS, MUTL"/>
    <property type="match status" value="1"/>
</dbReference>
<evidence type="ECO:0000313" key="9">
    <source>
        <dbReference type="Proteomes" id="UP000019471"/>
    </source>
</evidence>
<dbReference type="InterPro" id="IPR032189">
    <property type="entry name" value="Mlh1_C"/>
</dbReference>